<dbReference type="Pfam" id="PF13812">
    <property type="entry name" value="PPR_3"/>
    <property type="match status" value="1"/>
</dbReference>
<dbReference type="Gene3D" id="1.25.40.10">
    <property type="entry name" value="Tetratricopeptide repeat domain"/>
    <property type="match status" value="2"/>
</dbReference>
<evidence type="ECO:0000313" key="4">
    <source>
        <dbReference type="Proteomes" id="UP000796880"/>
    </source>
</evidence>
<name>A0A8K0H5L6_9ROSA</name>
<dbReference type="PANTHER" id="PTHR24015:SF548">
    <property type="entry name" value="OS08G0340900 PROTEIN"/>
    <property type="match status" value="1"/>
</dbReference>
<dbReference type="GO" id="GO:0003723">
    <property type="term" value="F:RNA binding"/>
    <property type="evidence" value="ECO:0007669"/>
    <property type="project" value="InterPro"/>
</dbReference>
<proteinExistence type="predicted"/>
<dbReference type="GO" id="GO:0009451">
    <property type="term" value="P:RNA modification"/>
    <property type="evidence" value="ECO:0007669"/>
    <property type="project" value="InterPro"/>
</dbReference>
<accession>A0A8K0H5L6</accession>
<dbReference type="PROSITE" id="PS51375">
    <property type="entry name" value="PPR"/>
    <property type="match status" value="2"/>
</dbReference>
<evidence type="ECO:0000256" key="1">
    <source>
        <dbReference type="ARBA" id="ARBA00022737"/>
    </source>
</evidence>
<gene>
    <name evidence="3" type="ORF">FNV43_RR11335</name>
</gene>
<dbReference type="InterPro" id="IPR002885">
    <property type="entry name" value="PPR_rpt"/>
</dbReference>
<dbReference type="PANTHER" id="PTHR24015">
    <property type="entry name" value="OS07G0578800 PROTEIN-RELATED"/>
    <property type="match status" value="1"/>
</dbReference>
<evidence type="ECO:0000256" key="2">
    <source>
        <dbReference type="PROSITE-ProRule" id="PRU00708"/>
    </source>
</evidence>
<organism evidence="3 4">
    <name type="scientific">Rhamnella rubrinervis</name>
    <dbReference type="NCBI Taxonomy" id="2594499"/>
    <lineage>
        <taxon>Eukaryota</taxon>
        <taxon>Viridiplantae</taxon>
        <taxon>Streptophyta</taxon>
        <taxon>Embryophyta</taxon>
        <taxon>Tracheophyta</taxon>
        <taxon>Spermatophyta</taxon>
        <taxon>Magnoliopsida</taxon>
        <taxon>eudicotyledons</taxon>
        <taxon>Gunneridae</taxon>
        <taxon>Pentapetalae</taxon>
        <taxon>rosids</taxon>
        <taxon>fabids</taxon>
        <taxon>Rosales</taxon>
        <taxon>Rhamnaceae</taxon>
        <taxon>rhamnoid group</taxon>
        <taxon>Rhamneae</taxon>
        <taxon>Rhamnella</taxon>
    </lineage>
</organism>
<keyword evidence="4" id="KW-1185">Reference proteome</keyword>
<dbReference type="Proteomes" id="UP000796880">
    <property type="component" value="Unassembled WGS sequence"/>
</dbReference>
<keyword evidence="1" id="KW-0677">Repeat</keyword>
<dbReference type="AlphaFoldDB" id="A0A8K0H5L6"/>
<feature type="repeat" description="PPR" evidence="2">
    <location>
        <begin position="35"/>
        <end position="69"/>
    </location>
</feature>
<comment type="caution">
    <text evidence="3">The sequence shown here is derived from an EMBL/GenBank/DDBJ whole genome shotgun (WGS) entry which is preliminary data.</text>
</comment>
<protein>
    <recommendedName>
        <fullName evidence="5">Pentatricopeptide repeat-containing protein</fullName>
    </recommendedName>
</protein>
<dbReference type="EMBL" id="VOIH02000005">
    <property type="protein sequence ID" value="KAF3446156.1"/>
    <property type="molecule type" value="Genomic_DNA"/>
</dbReference>
<dbReference type="InterPro" id="IPR011990">
    <property type="entry name" value="TPR-like_helical_dom_sf"/>
</dbReference>
<dbReference type="InterPro" id="IPR046960">
    <property type="entry name" value="PPR_At4g14850-like_plant"/>
</dbReference>
<dbReference type="OrthoDB" id="1929236at2759"/>
<dbReference type="Pfam" id="PF01535">
    <property type="entry name" value="PPR"/>
    <property type="match status" value="2"/>
</dbReference>
<feature type="repeat" description="PPR" evidence="2">
    <location>
        <begin position="137"/>
        <end position="171"/>
    </location>
</feature>
<sequence length="174" mass="19151">MGYAGSIYSRSALLDMYAKCVRVKEAYVVFKHMSERKSGNALIAGYVQVGDQGTAFWLFSCMKQDGLKPGDGTLAPLLTLLDDADFYKSTMQIHGKSTKLGLEFSSTVCNPTIPSYSECGSIGDAKTVFGSSFGTRDVVTWNSMLAAYLVPDKEELAYNLFMDMQRLGFEPQIK</sequence>
<evidence type="ECO:0000313" key="3">
    <source>
        <dbReference type="EMBL" id="KAF3446156.1"/>
    </source>
</evidence>
<evidence type="ECO:0008006" key="5">
    <source>
        <dbReference type="Google" id="ProtNLM"/>
    </source>
</evidence>
<reference evidence="3" key="1">
    <citation type="submission" date="2020-03" db="EMBL/GenBank/DDBJ databases">
        <title>A high-quality chromosome-level genome assembly of a woody plant with both climbing and erect habits, Rhamnella rubrinervis.</title>
        <authorList>
            <person name="Lu Z."/>
            <person name="Yang Y."/>
            <person name="Zhu X."/>
            <person name="Sun Y."/>
        </authorList>
    </citation>
    <scope>NUCLEOTIDE SEQUENCE</scope>
    <source>
        <strain evidence="3">BYM</strain>
        <tissue evidence="3">Leaf</tissue>
    </source>
</reference>